<gene>
    <name evidence="1" type="ORF">FRZ44_34840</name>
</gene>
<dbReference type="KEGG" id="htq:FRZ44_34840"/>
<reference evidence="1 2" key="1">
    <citation type="submission" date="2019-08" db="EMBL/GenBank/DDBJ databases">
        <title>Hyperibacter terrae gen. nov., sp. nov. and Hyperibacter viscosus sp. nov., two new members in the family Rhodospirillaceae isolated from the rhizosphere of Hypericum perforatum.</title>
        <authorList>
            <person name="Noviana Z."/>
        </authorList>
    </citation>
    <scope>NUCLEOTIDE SEQUENCE [LARGE SCALE GENOMIC DNA]</scope>
    <source>
        <strain evidence="1 2">R5913</strain>
    </source>
</reference>
<evidence type="ECO:0008006" key="3">
    <source>
        <dbReference type="Google" id="ProtNLM"/>
    </source>
</evidence>
<dbReference type="OrthoDB" id="9152892at2"/>
<organism evidence="1 2">
    <name type="scientific">Hypericibacter terrae</name>
    <dbReference type="NCBI Taxonomy" id="2602015"/>
    <lineage>
        <taxon>Bacteria</taxon>
        <taxon>Pseudomonadati</taxon>
        <taxon>Pseudomonadota</taxon>
        <taxon>Alphaproteobacteria</taxon>
        <taxon>Rhodospirillales</taxon>
        <taxon>Dongiaceae</taxon>
        <taxon>Hypericibacter</taxon>
    </lineage>
</organism>
<evidence type="ECO:0000313" key="2">
    <source>
        <dbReference type="Proteomes" id="UP000326202"/>
    </source>
</evidence>
<proteinExistence type="predicted"/>
<dbReference type="RefSeq" id="WP_151178366.1">
    <property type="nucleotide sequence ID" value="NZ_CP042906.1"/>
</dbReference>
<protein>
    <recommendedName>
        <fullName evidence="3">Anti-sigma factor</fullName>
    </recommendedName>
</protein>
<accession>A0A5J6MQ16</accession>
<dbReference type="Proteomes" id="UP000326202">
    <property type="component" value="Chromosome"/>
</dbReference>
<dbReference type="AlphaFoldDB" id="A0A5J6MQ16"/>
<dbReference type="EMBL" id="CP042906">
    <property type="protein sequence ID" value="QEX18180.1"/>
    <property type="molecule type" value="Genomic_DNA"/>
</dbReference>
<sequence length="75" mass="8715">MPRRVSSRELQDYVEGRLAKQEAARVEAYLRENPNGAANVEKLRQQANRMRLFGKALLREEIPQRLLDAIPRKAK</sequence>
<keyword evidence="2" id="KW-1185">Reference proteome</keyword>
<name>A0A5J6MQ16_9PROT</name>
<evidence type="ECO:0000313" key="1">
    <source>
        <dbReference type="EMBL" id="QEX18180.1"/>
    </source>
</evidence>